<evidence type="ECO:0000313" key="2">
    <source>
        <dbReference type="EMBL" id="PVU93166.1"/>
    </source>
</evidence>
<dbReference type="Proteomes" id="UP000245699">
    <property type="component" value="Unassembled WGS sequence"/>
</dbReference>
<protein>
    <submittedName>
        <fullName evidence="2">Uncharacterized protein</fullName>
    </submittedName>
</protein>
<feature type="region of interest" description="Disordered" evidence="1">
    <location>
        <begin position="160"/>
        <end position="186"/>
    </location>
</feature>
<dbReference type="AlphaFoldDB" id="A0A2T9YLE9"/>
<evidence type="ECO:0000313" key="3">
    <source>
        <dbReference type="Proteomes" id="UP000245699"/>
    </source>
</evidence>
<accession>A0A2T9YLE9</accession>
<organism evidence="2 3">
    <name type="scientific">Furculomyces boomerangus</name>
    <dbReference type="NCBI Taxonomy" id="61424"/>
    <lineage>
        <taxon>Eukaryota</taxon>
        <taxon>Fungi</taxon>
        <taxon>Fungi incertae sedis</taxon>
        <taxon>Zoopagomycota</taxon>
        <taxon>Kickxellomycotina</taxon>
        <taxon>Harpellomycetes</taxon>
        <taxon>Harpellales</taxon>
        <taxon>Harpellaceae</taxon>
        <taxon>Furculomyces</taxon>
    </lineage>
</organism>
<keyword evidence="3" id="KW-1185">Reference proteome</keyword>
<gene>
    <name evidence="2" type="ORF">BB559_003430</name>
</gene>
<reference evidence="2 3" key="1">
    <citation type="journal article" date="2018" name="MBio">
        <title>Comparative Genomics Reveals the Core Gene Toolbox for the Fungus-Insect Symbiosis.</title>
        <authorList>
            <person name="Wang Y."/>
            <person name="Stata M."/>
            <person name="Wang W."/>
            <person name="Stajich J.E."/>
            <person name="White M.M."/>
            <person name="Moncalvo J.M."/>
        </authorList>
    </citation>
    <scope>NUCLEOTIDE SEQUENCE [LARGE SCALE GENOMIC DNA]</scope>
    <source>
        <strain evidence="2 3">AUS-77-4</strain>
    </source>
</reference>
<dbReference type="GO" id="GO:0005634">
    <property type="term" value="C:nucleus"/>
    <property type="evidence" value="ECO:0007669"/>
    <property type="project" value="InterPro"/>
</dbReference>
<dbReference type="GO" id="GO:0006355">
    <property type="term" value="P:regulation of DNA-templated transcription"/>
    <property type="evidence" value="ECO:0007669"/>
    <property type="project" value="InterPro"/>
</dbReference>
<dbReference type="STRING" id="61424.A0A2T9YLE9"/>
<dbReference type="InterPro" id="IPR012423">
    <property type="entry name" value="Eaf7/MRGBP"/>
</dbReference>
<name>A0A2T9YLE9_9FUNG</name>
<dbReference type="GO" id="GO:0043189">
    <property type="term" value="C:H4/H2A histone acetyltransferase complex"/>
    <property type="evidence" value="ECO:0007669"/>
    <property type="project" value="InterPro"/>
</dbReference>
<evidence type="ECO:0000256" key="1">
    <source>
        <dbReference type="SAM" id="MobiDB-lite"/>
    </source>
</evidence>
<proteinExistence type="predicted"/>
<feature type="compositionally biased region" description="Basic and acidic residues" evidence="1">
    <location>
        <begin position="165"/>
        <end position="185"/>
    </location>
</feature>
<dbReference type="EMBL" id="MBFT01000332">
    <property type="protein sequence ID" value="PVU93166.1"/>
    <property type="molecule type" value="Genomic_DNA"/>
</dbReference>
<feature type="region of interest" description="Disordered" evidence="1">
    <location>
        <begin position="109"/>
        <end position="144"/>
    </location>
</feature>
<sequence length="217" mass="25188">MSNIYTRFTQRAIGYDITTEQIWNRIKDWYNLDVLEELATESESDFSSGEDYKSQKENNKEFMSNGNYITETPQYFYEDRNFWKKKIEFFLPWDEYGSMIIERAGEGVEEEYDDYKKDTESRDDDMDDISGKITSEESSDEFADARDNIDFGEDSALSSINENISSKDELSDSEKVSDQKAKTKADITTTTTTAPKKKTKDKKVNIIIKKGKTIKIV</sequence>
<dbReference type="OrthoDB" id="5595141at2759"/>
<comment type="caution">
    <text evidence="2">The sequence shown here is derived from an EMBL/GenBank/DDBJ whole genome shotgun (WGS) entry which is preliminary data.</text>
</comment>
<dbReference type="Pfam" id="PF07904">
    <property type="entry name" value="Eaf7"/>
    <property type="match status" value="1"/>
</dbReference>